<dbReference type="EMBL" id="FOXP01000005">
    <property type="protein sequence ID" value="SFP70355.1"/>
    <property type="molecule type" value="Genomic_DNA"/>
</dbReference>
<name>A0A1I5SHZ1_9SPHN</name>
<feature type="compositionally biased region" description="Pro residues" evidence="1">
    <location>
        <begin position="104"/>
        <end position="120"/>
    </location>
</feature>
<gene>
    <name evidence="2" type="ORF">SAMN04488241_105244</name>
</gene>
<dbReference type="RefSeq" id="WP_245739186.1">
    <property type="nucleotide sequence ID" value="NZ_FOXP01000005.1"/>
</dbReference>
<dbReference type="Proteomes" id="UP000199586">
    <property type="component" value="Unassembled WGS sequence"/>
</dbReference>
<evidence type="ECO:0000256" key="1">
    <source>
        <dbReference type="SAM" id="MobiDB-lite"/>
    </source>
</evidence>
<feature type="region of interest" description="Disordered" evidence="1">
    <location>
        <begin position="99"/>
        <end position="120"/>
    </location>
</feature>
<evidence type="ECO:0000313" key="2">
    <source>
        <dbReference type="EMBL" id="SFP70355.1"/>
    </source>
</evidence>
<evidence type="ECO:0000313" key="3">
    <source>
        <dbReference type="Proteomes" id="UP000199586"/>
    </source>
</evidence>
<keyword evidence="3" id="KW-1185">Reference proteome</keyword>
<protein>
    <submittedName>
        <fullName evidence="2">Uncharacterized protein</fullName>
    </submittedName>
</protein>
<accession>A0A1I5SHZ1</accession>
<organism evidence="2 3">
    <name type="scientific">Sphingomonas rubra</name>
    <dbReference type="NCBI Taxonomy" id="634430"/>
    <lineage>
        <taxon>Bacteria</taxon>
        <taxon>Pseudomonadati</taxon>
        <taxon>Pseudomonadota</taxon>
        <taxon>Alphaproteobacteria</taxon>
        <taxon>Sphingomonadales</taxon>
        <taxon>Sphingomonadaceae</taxon>
        <taxon>Sphingomonas</taxon>
    </lineage>
</organism>
<dbReference type="AlphaFoldDB" id="A0A1I5SHZ1"/>
<feature type="compositionally biased region" description="Basic and acidic residues" evidence="1">
    <location>
        <begin position="65"/>
        <end position="81"/>
    </location>
</feature>
<proteinExistence type="predicted"/>
<sequence length="328" mass="33606">MIRAGRPLQFLAMALGGWTIARVALLWPTIDTLPDLVRAIAPPVAAATRPPGAIAAAPVAAGRRERSRIAAVHRSEPRPDKPPVQPQRIVVSSAPAAAVGIEPSSPPRQPPPLRPAPLATPPDRWAGSAWLIARGGRADALANGQLGASQAGARVTYALGHRVALAARLSAPFAGRGAEVALGFDWQPTRAPIHLVAEQRLAIDGGRGGTTLMAIGGLDPTPVALGFSVDAYGQAGGIRRRDGVIGFVDGAARIARTVARRGSTRVELGAGAWGGAQPGAARLDLGPSAALVTPIAGRAVRLSLDWRQRVAGRARPGSGPALSIGGDF</sequence>
<feature type="region of interest" description="Disordered" evidence="1">
    <location>
        <begin position="65"/>
        <end position="86"/>
    </location>
</feature>
<reference evidence="2 3" key="1">
    <citation type="submission" date="2016-10" db="EMBL/GenBank/DDBJ databases">
        <authorList>
            <person name="de Groot N.N."/>
        </authorList>
    </citation>
    <scope>NUCLEOTIDE SEQUENCE [LARGE SCALE GENOMIC DNA]</scope>
    <source>
        <strain evidence="2 3">CGMCC 1.9113</strain>
    </source>
</reference>
<dbReference type="STRING" id="634430.SAMN04488241_105244"/>